<dbReference type="KEGG" id="cvn:111100872"/>
<feature type="repeat" description="ANK" evidence="3">
    <location>
        <begin position="1424"/>
        <end position="1456"/>
    </location>
</feature>
<dbReference type="InterPro" id="IPR002110">
    <property type="entry name" value="Ankyrin_rpt"/>
</dbReference>
<dbReference type="SUPFAM" id="SSF48403">
    <property type="entry name" value="Ankyrin repeat"/>
    <property type="match status" value="3"/>
</dbReference>
<sequence>MDITYVGVFFLTSVLLQSKLECRELDGYSFPVYTTENCPKNEQEWNQRSAVFNCSKEQTYACFPNNEITDLIEFCYPLPIIAIPADLCLYLSKKRSQMDAYECKGFEYGCPDKPYRGSWIFHYSACVSIGEGCFLAEPLCRRATRLSYWTTTQQESTKVTETISQPTVSGNNTTRQMKQGVGETQQTGHWIVVALVVLLVITFSVLLLILKKRSMAKQQRNNCYNEEDPNNQEMISLLNADDEVENVRENVLHSQIIDYWMEEDNNFIETNASSNVKWIIQQKNLVIVAGHSGSGKSTIIQHIALEYFKKGWIVKPVNSIVEIMEIYESGNFRENNTVFILKDPIGKYSLDEVLYSSWKNCEHCLKNVLRNENVKMLLTCRRNILEDPRIQNLDFFKEAANVVIVDENDNKLSDEEKRNILEKHNPKKTFSVTEFIEILKIDQHFPLICKCVAHKKQSRDSLQYFREPKKMFQEELKTLKLSNKEIFCGLVCLVFFGNKVCLLDMTKNNKLFAKCLKLCGLPSATSPETITRKLDTLKGFFVKQIGVTYEFYHDFVTEVTSFVVGTYFPVQMIKFADIGNIQKIFRLPHFEDLDNSCTIPLNRRDMKKLVDRLYQDLFSDKFMDVVLNPCLRNGQLIDMFLRKLDRNKGYLHSIQKERETTRFKYEPQYVKRKIWLSRMTFISMEKNISPLFALIAFNHDTLSNFCLKSLFREKHMFLDDKLLFAVCCNGAKDYLSLFSIEEVKSCLRKQWGSYTPIEILSLFHHHEMLNDILKLESTGKLINDKEVHWTPMTLAVMSYRDTNLQNDENAATQSRDNTIQVLINKGFEVNSRVKRSDNPLGIACEHGYDSTVKILLNHRADVNLCDEFKRSPLFRACENRHESTMHLLLKAGADVNICNIVDVSPLSQACENVDYEIGKFLIENGANVKLCDGDDVSPLSKLCEDTHDSTVPHMLVTDVNLCVTDKTNSLLKTCDNRQKLVELLLLNGASLNVNEFDKFGENTLYKACKNGYDSIVAILLKNGAEANLCIHNGESPLFIACEKNHTTTVTVLIENGADIDLCNENGVSPLSKACEFGNIPTVQLLLKEGAKVNLVDSNDVSPLSIACCNGHESIVQLLLKCKVNIDLYNKALSEACEKGYDSIVSHLLSHGANIDVCDKDGLSPLFKACANGHISTVKLLLSKGAALNLCDSDIVSPLLKSGEIEHTCIVKYSEHNGADNKSCNANEITSFSTDSNEGQGGCVFLSPHKNDRTNICDKKGNSPPLKTCKNGHEGKVQLLLENGAYVNLCNEDNESPLLTACENGFNNIVELLLAKGANVNLCNEDGVSPLLTACGKGHDGIVKLLLAKGADVNLCNKDGVSPLLTACDTGQESIVQLLLEKGADVNLRKKGGVSPLLTACENGHDGTVQLLLDKGADVNLCNEDGVSSLLTACDIGQESIVQLLLKTNADVNLCDKSGVSPLSKTCESGFDRIVQLLLEKNANVNLCNVENKISPLFNACKNGHESVIQRLLNNDANVNSCNKDGESPLLTACENGHDGTVQLLLDKGADVNLCNEDGVSPLLTACGKGHDGIVKLLLAKGADVNLCNKDGISPLLTACDTGQESIVQLLLEKGADVYQKDENGDTPFSRACEKGYDRILKLFLAQALSENIPNFP</sequence>
<dbReference type="Pfam" id="PF12796">
    <property type="entry name" value="Ank_2"/>
    <property type="match status" value="6"/>
</dbReference>
<keyword evidence="4" id="KW-0472">Membrane</keyword>
<evidence type="ECO:0000259" key="5">
    <source>
        <dbReference type="Pfam" id="PF20720"/>
    </source>
</evidence>
<feature type="repeat" description="ANK" evidence="3">
    <location>
        <begin position="1457"/>
        <end position="1489"/>
    </location>
</feature>
<dbReference type="InterPro" id="IPR049050">
    <property type="entry name" value="nSTAND3"/>
</dbReference>
<feature type="repeat" description="ANK" evidence="3">
    <location>
        <begin position="1491"/>
        <end position="1523"/>
    </location>
</feature>
<proteinExistence type="predicted"/>
<dbReference type="InterPro" id="IPR036770">
    <property type="entry name" value="Ankyrin_rpt-contain_sf"/>
</dbReference>
<dbReference type="PANTHER" id="PTHR24123:SF33">
    <property type="entry name" value="PROTEIN HOS4"/>
    <property type="match status" value="1"/>
</dbReference>
<keyword evidence="6" id="KW-1185">Reference proteome</keyword>
<dbReference type="InterPro" id="IPR051165">
    <property type="entry name" value="Multifunctional_ANK_Repeat"/>
</dbReference>
<evidence type="ECO:0000256" key="1">
    <source>
        <dbReference type="ARBA" id="ARBA00022737"/>
    </source>
</evidence>
<evidence type="ECO:0000256" key="3">
    <source>
        <dbReference type="PROSITE-ProRule" id="PRU00023"/>
    </source>
</evidence>
<feature type="repeat" description="ANK" evidence="3">
    <location>
        <begin position="1358"/>
        <end position="1390"/>
    </location>
</feature>
<dbReference type="SUPFAM" id="SSF52540">
    <property type="entry name" value="P-loop containing nucleoside triphosphate hydrolases"/>
    <property type="match status" value="1"/>
</dbReference>
<keyword evidence="1" id="KW-0677">Repeat</keyword>
<dbReference type="RefSeq" id="XP_022288712.1">
    <property type="nucleotide sequence ID" value="XM_022433004.1"/>
</dbReference>
<feature type="repeat" description="ANK" evidence="3">
    <location>
        <begin position="1065"/>
        <end position="1097"/>
    </location>
</feature>
<name>A0A8B8AB64_CRAVI</name>
<feature type="repeat" description="ANK" evidence="3">
    <location>
        <begin position="1292"/>
        <end position="1324"/>
    </location>
</feature>
<dbReference type="Pfam" id="PF13637">
    <property type="entry name" value="Ank_4"/>
    <property type="match status" value="1"/>
</dbReference>
<feature type="repeat" description="ANK" evidence="3">
    <location>
        <begin position="1391"/>
        <end position="1423"/>
    </location>
</feature>
<evidence type="ECO:0000256" key="4">
    <source>
        <dbReference type="SAM" id="Phobius"/>
    </source>
</evidence>
<dbReference type="PANTHER" id="PTHR24123">
    <property type="entry name" value="ANKYRIN REPEAT-CONTAINING"/>
    <property type="match status" value="1"/>
</dbReference>
<dbReference type="Proteomes" id="UP000694844">
    <property type="component" value="Chromosome 6"/>
</dbReference>
<evidence type="ECO:0000313" key="6">
    <source>
        <dbReference type="Proteomes" id="UP000694844"/>
    </source>
</evidence>
<dbReference type="PROSITE" id="PS50297">
    <property type="entry name" value="ANK_REP_REGION"/>
    <property type="match status" value="15"/>
</dbReference>
<keyword evidence="4" id="KW-0812">Transmembrane</keyword>
<evidence type="ECO:0000256" key="2">
    <source>
        <dbReference type="ARBA" id="ARBA00023043"/>
    </source>
</evidence>
<feature type="repeat" description="ANK" evidence="3">
    <location>
        <begin position="1557"/>
        <end position="1589"/>
    </location>
</feature>
<evidence type="ECO:0000313" key="7">
    <source>
        <dbReference type="RefSeq" id="XP_022288712.1"/>
    </source>
</evidence>
<reference evidence="7" key="1">
    <citation type="submission" date="2025-08" db="UniProtKB">
        <authorList>
            <consortium name="RefSeq"/>
        </authorList>
    </citation>
    <scope>IDENTIFICATION</scope>
    <source>
        <tissue evidence="7">Whole sample</tissue>
    </source>
</reference>
<organism evidence="6 7">
    <name type="scientific">Crassostrea virginica</name>
    <name type="common">Eastern oyster</name>
    <dbReference type="NCBI Taxonomy" id="6565"/>
    <lineage>
        <taxon>Eukaryota</taxon>
        <taxon>Metazoa</taxon>
        <taxon>Spiralia</taxon>
        <taxon>Lophotrochozoa</taxon>
        <taxon>Mollusca</taxon>
        <taxon>Bivalvia</taxon>
        <taxon>Autobranchia</taxon>
        <taxon>Pteriomorphia</taxon>
        <taxon>Ostreida</taxon>
        <taxon>Ostreoidea</taxon>
        <taxon>Ostreidae</taxon>
        <taxon>Crassostrea</taxon>
    </lineage>
</organism>
<feature type="repeat" description="ANK" evidence="3">
    <location>
        <begin position="1032"/>
        <end position="1064"/>
    </location>
</feature>
<accession>A0A8B8AB64</accession>
<feature type="repeat" description="ANK" evidence="3">
    <location>
        <begin position="999"/>
        <end position="1027"/>
    </location>
</feature>
<dbReference type="GeneID" id="111100872"/>
<dbReference type="PROSITE" id="PS50088">
    <property type="entry name" value="ANK_REPEAT"/>
    <property type="match status" value="18"/>
</dbReference>
<dbReference type="Gene3D" id="1.25.40.20">
    <property type="entry name" value="Ankyrin repeat-containing domain"/>
    <property type="match status" value="6"/>
</dbReference>
<dbReference type="PRINTS" id="PR01415">
    <property type="entry name" value="ANKYRIN"/>
</dbReference>
<feature type="repeat" description="ANK" evidence="3">
    <location>
        <begin position="1160"/>
        <end position="1192"/>
    </location>
</feature>
<protein>
    <submittedName>
        <fullName evidence="7">Uncharacterized protein LOC111100872 isoform X1</fullName>
    </submittedName>
</protein>
<feature type="domain" description="Novel STAND NTPase 3" evidence="5">
    <location>
        <begin position="267"/>
        <end position="424"/>
    </location>
</feature>
<keyword evidence="2 3" id="KW-0040">ANK repeat</keyword>
<dbReference type="SMART" id="SM00248">
    <property type="entry name" value="ANK"/>
    <property type="match status" value="23"/>
</dbReference>
<feature type="repeat" description="ANK" evidence="3">
    <location>
        <begin position="1590"/>
        <end position="1622"/>
    </location>
</feature>
<gene>
    <name evidence="7" type="primary">LOC111100872</name>
</gene>
<feature type="repeat" description="ANK" evidence="3">
    <location>
        <begin position="1524"/>
        <end position="1556"/>
    </location>
</feature>
<feature type="repeat" description="ANK" evidence="3">
    <location>
        <begin position="1259"/>
        <end position="1291"/>
    </location>
</feature>
<dbReference type="Pfam" id="PF20720">
    <property type="entry name" value="nSTAND3"/>
    <property type="match status" value="1"/>
</dbReference>
<feature type="repeat" description="ANK" evidence="3">
    <location>
        <begin position="868"/>
        <end position="900"/>
    </location>
</feature>
<feature type="repeat" description="ANK" evidence="3">
    <location>
        <begin position="1325"/>
        <end position="1357"/>
    </location>
</feature>
<keyword evidence="4" id="KW-1133">Transmembrane helix</keyword>
<feature type="transmembrane region" description="Helical" evidence="4">
    <location>
        <begin position="188"/>
        <end position="210"/>
    </location>
</feature>
<dbReference type="InterPro" id="IPR027417">
    <property type="entry name" value="P-loop_NTPase"/>
</dbReference>
<feature type="repeat" description="ANK" evidence="3">
    <location>
        <begin position="835"/>
        <end position="867"/>
    </location>
</feature>
<feature type="repeat" description="ANK" evidence="3">
    <location>
        <begin position="1098"/>
        <end position="1130"/>
    </location>
</feature>